<evidence type="ECO:0000256" key="3">
    <source>
        <dbReference type="ARBA" id="ARBA00022989"/>
    </source>
</evidence>
<accession>A0A4Y2JFD0</accession>
<keyword evidence="4 6" id="KW-0472">Membrane</keyword>
<feature type="transmembrane region" description="Helical" evidence="6">
    <location>
        <begin position="72"/>
        <end position="90"/>
    </location>
</feature>
<dbReference type="AlphaFoldDB" id="A0A4Y2JFD0"/>
<organism evidence="7 8">
    <name type="scientific">Araneus ventricosus</name>
    <name type="common">Orbweaver spider</name>
    <name type="synonym">Epeira ventricosa</name>
    <dbReference type="NCBI Taxonomy" id="182803"/>
    <lineage>
        <taxon>Eukaryota</taxon>
        <taxon>Metazoa</taxon>
        <taxon>Ecdysozoa</taxon>
        <taxon>Arthropoda</taxon>
        <taxon>Chelicerata</taxon>
        <taxon>Arachnida</taxon>
        <taxon>Araneae</taxon>
        <taxon>Araneomorphae</taxon>
        <taxon>Entelegynae</taxon>
        <taxon>Araneoidea</taxon>
        <taxon>Araneidae</taxon>
        <taxon>Araneus</taxon>
    </lineage>
</organism>
<dbReference type="PRINTS" id="PR00173">
    <property type="entry name" value="EDTRNSPORT"/>
</dbReference>
<dbReference type="OrthoDB" id="5877963at2759"/>
<dbReference type="GO" id="GO:0015501">
    <property type="term" value="F:glutamate:sodium symporter activity"/>
    <property type="evidence" value="ECO:0007669"/>
    <property type="project" value="TreeGrafter"/>
</dbReference>
<evidence type="ECO:0000256" key="6">
    <source>
        <dbReference type="SAM" id="Phobius"/>
    </source>
</evidence>
<evidence type="ECO:0008006" key="9">
    <source>
        <dbReference type="Google" id="ProtNLM"/>
    </source>
</evidence>
<evidence type="ECO:0000256" key="4">
    <source>
        <dbReference type="ARBA" id="ARBA00023136"/>
    </source>
</evidence>
<feature type="non-terminal residue" evidence="7">
    <location>
        <position position="91"/>
    </location>
</feature>
<sequence length="91" mass="10218">MAVEEVEEPKKLKSRGKKRKDQGCGCGQWVRRNVFLLLLLLATVSGYILGLVLQSQKLTNQTIYLIGFPGQLVLRAFLMIIVPLLFCSLVL</sequence>
<dbReference type="SUPFAM" id="SSF118215">
    <property type="entry name" value="Proton glutamate symport protein"/>
    <property type="match status" value="1"/>
</dbReference>
<keyword evidence="2 6" id="KW-0812">Transmembrane</keyword>
<gene>
    <name evidence="7" type="ORF">AVEN_151910_1</name>
</gene>
<comment type="caution">
    <text evidence="7">The sequence shown here is derived from an EMBL/GenBank/DDBJ whole genome shotgun (WGS) entry which is preliminary data.</text>
</comment>
<feature type="transmembrane region" description="Helical" evidence="6">
    <location>
        <begin position="34"/>
        <end position="52"/>
    </location>
</feature>
<proteinExistence type="inferred from homology"/>
<feature type="region of interest" description="Disordered" evidence="5">
    <location>
        <begin position="1"/>
        <end position="23"/>
    </location>
</feature>
<dbReference type="Gene3D" id="1.10.3860.10">
    <property type="entry name" value="Sodium:dicarboxylate symporter"/>
    <property type="match status" value="1"/>
</dbReference>
<dbReference type="PANTHER" id="PTHR11958">
    <property type="entry name" value="SODIUM/DICARBOXYLATE SYMPORTER-RELATED"/>
    <property type="match status" value="1"/>
</dbReference>
<keyword evidence="8" id="KW-1185">Reference proteome</keyword>
<keyword evidence="3 6" id="KW-1133">Transmembrane helix</keyword>
<evidence type="ECO:0000256" key="1">
    <source>
        <dbReference type="ARBA" id="ARBA00006148"/>
    </source>
</evidence>
<dbReference type="InterPro" id="IPR036458">
    <property type="entry name" value="Na:dicarbo_symporter_sf"/>
</dbReference>
<name>A0A4Y2JFD0_ARAVE</name>
<comment type="similarity">
    <text evidence="1">Belongs to the dicarboxylate/amino acid:cation symporter (DAACS) (TC 2.A.23) family.</text>
</comment>
<protein>
    <recommendedName>
        <fullName evidence="9">Amino acid transporter</fullName>
    </recommendedName>
</protein>
<evidence type="ECO:0000256" key="2">
    <source>
        <dbReference type="ARBA" id="ARBA00022692"/>
    </source>
</evidence>
<dbReference type="InterPro" id="IPR050746">
    <property type="entry name" value="DAACS"/>
</dbReference>
<dbReference type="Proteomes" id="UP000499080">
    <property type="component" value="Unassembled WGS sequence"/>
</dbReference>
<dbReference type="GO" id="GO:0005313">
    <property type="term" value="F:L-glutamate transmembrane transporter activity"/>
    <property type="evidence" value="ECO:0007669"/>
    <property type="project" value="TreeGrafter"/>
</dbReference>
<reference evidence="7 8" key="1">
    <citation type="journal article" date="2019" name="Sci. Rep.">
        <title>Orb-weaving spider Araneus ventricosus genome elucidates the spidroin gene catalogue.</title>
        <authorList>
            <person name="Kono N."/>
            <person name="Nakamura H."/>
            <person name="Ohtoshi R."/>
            <person name="Moran D.A.P."/>
            <person name="Shinohara A."/>
            <person name="Yoshida Y."/>
            <person name="Fujiwara M."/>
            <person name="Mori M."/>
            <person name="Tomita M."/>
            <person name="Arakawa K."/>
        </authorList>
    </citation>
    <scope>NUCLEOTIDE SEQUENCE [LARGE SCALE GENOMIC DNA]</scope>
</reference>
<dbReference type="EMBL" id="BGPR01003507">
    <property type="protein sequence ID" value="GBM89023.1"/>
    <property type="molecule type" value="Genomic_DNA"/>
</dbReference>
<dbReference type="GO" id="GO:0015175">
    <property type="term" value="F:neutral L-amino acid transmembrane transporter activity"/>
    <property type="evidence" value="ECO:0007669"/>
    <property type="project" value="TreeGrafter"/>
</dbReference>
<dbReference type="PANTHER" id="PTHR11958:SF63">
    <property type="entry name" value="AMINO ACID TRANSPORTER"/>
    <property type="match status" value="1"/>
</dbReference>
<evidence type="ECO:0000313" key="7">
    <source>
        <dbReference type="EMBL" id="GBM89023.1"/>
    </source>
</evidence>
<evidence type="ECO:0000256" key="5">
    <source>
        <dbReference type="SAM" id="MobiDB-lite"/>
    </source>
</evidence>
<evidence type="ECO:0000313" key="8">
    <source>
        <dbReference type="Proteomes" id="UP000499080"/>
    </source>
</evidence>
<dbReference type="GO" id="GO:0005886">
    <property type="term" value="C:plasma membrane"/>
    <property type="evidence" value="ECO:0007669"/>
    <property type="project" value="TreeGrafter"/>
</dbReference>